<reference evidence="2" key="1">
    <citation type="submission" date="2020-08" db="EMBL/GenBank/DDBJ databases">
        <title>Bridging the membrane lipid divide: bacteria of the FCB group superphylum have the potential to synthesize archaeal ether lipids.</title>
        <authorList>
            <person name="Villanueva L."/>
            <person name="von Meijenfeldt F.A.B."/>
            <person name="Westbye A.B."/>
            <person name="Yadav S."/>
            <person name="Hopmans E.C."/>
            <person name="Dutilh B.E."/>
            <person name="Sinninghe Damste J.S."/>
        </authorList>
    </citation>
    <scope>NUCLEOTIDE SEQUENCE</scope>
    <source>
        <strain evidence="2">NIOZ-UU157</strain>
    </source>
</reference>
<sequence length="243" mass="28302">MNKEKILQRLKIDEDYYGEFGNQFLSNSHVGRLLKDPLNVFKPSKPSPAFLVGGYFHTCILEPDKLDKFKVVKASTRNTKAYKDVAGGELCLLEHEVDMIELMREKVMANDICKDLITLGNVEYEVPMITELFGNKWKGKADIVNHDEKLIIDLKTTADIEKFQWSANKYNYDSQAYIYSKLFGYEFLFIVIDKNTHKIGVFDCSPQFYERGEEKVRKASEAYDLFYKTKDFDPKQYFISKTL</sequence>
<dbReference type="InterPro" id="IPR024432">
    <property type="entry name" value="Put_RecE_PDDEXK-like_dom"/>
</dbReference>
<proteinExistence type="predicted"/>
<evidence type="ECO:0000259" key="1">
    <source>
        <dbReference type="Pfam" id="PF12684"/>
    </source>
</evidence>
<evidence type="ECO:0000313" key="2">
    <source>
        <dbReference type="EMBL" id="QPI16487.1"/>
    </source>
</evidence>
<dbReference type="Pfam" id="PF12684">
    <property type="entry name" value="DUF3799"/>
    <property type="match status" value="1"/>
</dbReference>
<dbReference type="Gene3D" id="3.90.320.10">
    <property type="match status" value="1"/>
</dbReference>
<accession>A0A7S9SUB3</accession>
<name>A0A7S9SUB3_9VIRU</name>
<dbReference type="EMBL" id="MW030565">
    <property type="protein sequence ID" value="QPI16487.1"/>
    <property type="molecule type" value="Genomic_DNA"/>
</dbReference>
<dbReference type="InterPro" id="IPR011604">
    <property type="entry name" value="PDDEXK-like_dom_sf"/>
</dbReference>
<feature type="domain" description="Putative exodeoxyribonuclease 8 PDDEXK-like" evidence="1">
    <location>
        <begin position="45"/>
        <end position="226"/>
    </location>
</feature>
<organism evidence="2">
    <name type="scientific">Virus NIOZ-UU157</name>
    <dbReference type="NCBI Taxonomy" id="2763269"/>
    <lineage>
        <taxon>Viruses</taxon>
    </lineage>
</organism>
<protein>
    <recommendedName>
        <fullName evidence="1">Putative exodeoxyribonuclease 8 PDDEXK-like domain-containing protein</fullName>
    </recommendedName>
</protein>
<gene>
    <name evidence="2" type="ORF">NIOZUU157_00386</name>
</gene>